<dbReference type="AlphaFoldDB" id="A0A8S0PKH4"/>
<evidence type="ECO:0000256" key="2">
    <source>
        <dbReference type="ARBA" id="ARBA00009838"/>
    </source>
</evidence>
<comment type="similarity">
    <text evidence="2">Belongs to the PsbO family.</text>
</comment>
<evidence type="ECO:0000313" key="8">
    <source>
        <dbReference type="EMBL" id="CAA2953758.1"/>
    </source>
</evidence>
<dbReference type="Gramene" id="OE9A016628T1">
    <property type="protein sequence ID" value="OE9A016628C1"/>
    <property type="gene ID" value="OE9A016628"/>
</dbReference>
<dbReference type="Pfam" id="PF01716">
    <property type="entry name" value="MSP"/>
    <property type="match status" value="1"/>
</dbReference>
<dbReference type="Gene3D" id="2.40.160.30">
    <property type="entry name" value="Photosystem II, cytochrome c-550 precursor"/>
    <property type="match status" value="2"/>
</dbReference>
<keyword evidence="5" id="KW-0472">Membrane</keyword>
<name>A0A8S0PKH4_OLEEU</name>
<evidence type="ECO:0000313" key="9">
    <source>
        <dbReference type="Proteomes" id="UP000594638"/>
    </source>
</evidence>
<dbReference type="PANTHER" id="PTHR34058">
    <property type="entry name" value="OXYGEN-EVOLVING ENHANCER PROTEIN 1-2, CHLOROPLASTIC"/>
    <property type="match status" value="1"/>
</dbReference>
<gene>
    <name evidence="8" type="ORF">OLEA9_A016628</name>
</gene>
<dbReference type="InterPro" id="IPR011250">
    <property type="entry name" value="OMP/PagP_B-barrel"/>
</dbReference>
<dbReference type="GO" id="GO:0009535">
    <property type="term" value="C:chloroplast thylakoid membrane"/>
    <property type="evidence" value="ECO:0007669"/>
    <property type="project" value="UniProtKB-SubCell"/>
</dbReference>
<comment type="subcellular location">
    <subcellularLocation>
        <location evidence="1">Plastid</location>
        <location evidence="1">Chloroplast thylakoid membrane</location>
    </subcellularLocation>
</comment>
<dbReference type="GO" id="GO:0009654">
    <property type="term" value="C:photosystem II oxygen evolving complex"/>
    <property type="evidence" value="ECO:0007669"/>
    <property type="project" value="InterPro"/>
</dbReference>
<evidence type="ECO:0000256" key="5">
    <source>
        <dbReference type="ARBA" id="ARBA00023136"/>
    </source>
</evidence>
<evidence type="ECO:0000256" key="3">
    <source>
        <dbReference type="ARBA" id="ARBA00022531"/>
    </source>
</evidence>
<keyword evidence="3" id="KW-0602">Photosynthesis</keyword>
<keyword evidence="7" id="KW-0604">Photosystem II</keyword>
<dbReference type="InterPro" id="IPR002628">
    <property type="entry name" value="PsbO"/>
</dbReference>
<proteinExistence type="inferred from homology"/>
<dbReference type="GO" id="GO:0042549">
    <property type="term" value="P:photosystem II stabilization"/>
    <property type="evidence" value="ECO:0007669"/>
    <property type="project" value="InterPro"/>
</dbReference>
<evidence type="ECO:0000256" key="6">
    <source>
        <dbReference type="ARBA" id="ARBA00023211"/>
    </source>
</evidence>
<evidence type="ECO:0000256" key="7">
    <source>
        <dbReference type="ARBA" id="ARBA00023276"/>
    </source>
</evidence>
<dbReference type="OrthoDB" id="2860at2759"/>
<sequence length="139" mass="15467">MVQLLRDKRVLFLFTIKQPVAFGKSDSLNGEFLVPSYPDSSFLNPKGWGWIYGYDNAVALPACGSIAFNKEDEEELEKENIKNVSSSIGKITLSVTKSKSDIGEVIGVFESIRPSDIDLGLKAFMEVKIQGIWYAQLDL</sequence>
<evidence type="ECO:0000256" key="1">
    <source>
        <dbReference type="ARBA" id="ARBA00004334"/>
    </source>
</evidence>
<keyword evidence="6" id="KW-0464">Manganese</keyword>
<dbReference type="EMBL" id="CACTIH010000097">
    <property type="protein sequence ID" value="CAA2953758.1"/>
    <property type="molecule type" value="Genomic_DNA"/>
</dbReference>
<protein>
    <submittedName>
        <fullName evidence="8">Oxygen-evolving enhancer 1, chloroplastic</fullName>
    </submittedName>
</protein>
<dbReference type="GO" id="GO:0010207">
    <property type="term" value="P:photosystem II assembly"/>
    <property type="evidence" value="ECO:0007669"/>
    <property type="project" value="InterPro"/>
</dbReference>
<accession>A0A8S0PKH4</accession>
<keyword evidence="9" id="KW-1185">Reference proteome</keyword>
<keyword evidence="4" id="KW-0793">Thylakoid</keyword>
<evidence type="ECO:0000256" key="4">
    <source>
        <dbReference type="ARBA" id="ARBA00023078"/>
    </source>
</evidence>
<dbReference type="GO" id="GO:0010242">
    <property type="term" value="F:oxygen evolving activity"/>
    <property type="evidence" value="ECO:0007669"/>
    <property type="project" value="InterPro"/>
</dbReference>
<organism evidence="8 9">
    <name type="scientific">Olea europaea subsp. europaea</name>
    <dbReference type="NCBI Taxonomy" id="158383"/>
    <lineage>
        <taxon>Eukaryota</taxon>
        <taxon>Viridiplantae</taxon>
        <taxon>Streptophyta</taxon>
        <taxon>Embryophyta</taxon>
        <taxon>Tracheophyta</taxon>
        <taxon>Spermatophyta</taxon>
        <taxon>Magnoliopsida</taxon>
        <taxon>eudicotyledons</taxon>
        <taxon>Gunneridae</taxon>
        <taxon>Pentapetalae</taxon>
        <taxon>asterids</taxon>
        <taxon>lamiids</taxon>
        <taxon>Lamiales</taxon>
        <taxon>Oleaceae</taxon>
        <taxon>Oleeae</taxon>
        <taxon>Olea</taxon>
    </lineage>
</organism>
<reference evidence="8 9" key="1">
    <citation type="submission" date="2019-12" db="EMBL/GenBank/DDBJ databases">
        <authorList>
            <person name="Alioto T."/>
            <person name="Alioto T."/>
            <person name="Gomez Garrido J."/>
        </authorList>
    </citation>
    <scope>NUCLEOTIDE SEQUENCE [LARGE SCALE GENOMIC DNA]</scope>
</reference>
<dbReference type="SUPFAM" id="SSF56925">
    <property type="entry name" value="OMPA-like"/>
    <property type="match status" value="1"/>
</dbReference>
<dbReference type="Proteomes" id="UP000594638">
    <property type="component" value="Unassembled WGS sequence"/>
</dbReference>
<comment type="caution">
    <text evidence="8">The sequence shown here is derived from an EMBL/GenBank/DDBJ whole genome shotgun (WGS) entry which is preliminary data.</text>
</comment>